<evidence type="ECO:0000256" key="8">
    <source>
        <dbReference type="ARBA" id="ARBA00023002"/>
    </source>
</evidence>
<keyword evidence="8" id="KW-0560">Oxidoreductase</keyword>
<dbReference type="PANTHER" id="PTHR36999:SF1">
    <property type="entry name" value="ISOCITRATE DEHYDROGENASE (NADP(+))"/>
    <property type="match status" value="1"/>
</dbReference>
<evidence type="ECO:0000256" key="7">
    <source>
        <dbReference type="ARBA" id="ARBA00022857"/>
    </source>
</evidence>
<feature type="non-terminal residue" evidence="11">
    <location>
        <position position="1"/>
    </location>
</feature>
<dbReference type="InterPro" id="IPR004436">
    <property type="entry name" value="Isocitrate_DH_NADP_mono"/>
</dbReference>
<evidence type="ECO:0000256" key="2">
    <source>
        <dbReference type="ARBA" id="ARBA00013013"/>
    </source>
</evidence>
<evidence type="ECO:0000256" key="5">
    <source>
        <dbReference type="ARBA" id="ARBA00022723"/>
    </source>
</evidence>
<protein>
    <recommendedName>
        <fullName evidence="2">isocitrate dehydrogenase (NADP(+))</fullName>
        <ecNumber evidence="2">1.1.1.42</ecNumber>
    </recommendedName>
</protein>
<evidence type="ECO:0000313" key="11">
    <source>
        <dbReference type="EMBL" id="OXE30411.1"/>
    </source>
</evidence>
<dbReference type="EMBL" id="NIXT01002244">
    <property type="protein sequence ID" value="OXE30411.1"/>
    <property type="molecule type" value="Genomic_DNA"/>
</dbReference>
<feature type="non-terminal residue" evidence="11">
    <location>
        <position position="121"/>
    </location>
</feature>
<keyword evidence="5" id="KW-0479">Metal-binding</keyword>
<dbReference type="AlphaFoldDB" id="A0A227J5L8"/>
<proteinExistence type="inferred from homology"/>
<dbReference type="Proteomes" id="UP000214596">
    <property type="component" value="Unassembled WGS sequence"/>
</dbReference>
<reference evidence="11 12" key="1">
    <citation type="journal article" date="2017" name="Appl. Environ. Microbiol.">
        <title>Parallel evolution of two clades of a major Atlantic endemic Vibrio parahaemolyticus pathogen lineage by independent acquisition of related pathogenicity islands.</title>
        <authorList>
            <person name="Xu F."/>
            <person name="Gonzalez-Escalona N."/>
            <person name="Drees K.P."/>
            <person name="Sebra R.P."/>
            <person name="Cooper V.S."/>
            <person name="Jones S.H."/>
            <person name="Whistler C.A."/>
        </authorList>
    </citation>
    <scope>NUCLEOTIDE SEQUENCE [LARGE SCALE GENOMIC DNA]</scope>
    <source>
        <strain evidence="11 12">MAVP-3</strain>
    </source>
</reference>
<dbReference type="GO" id="GO:0006099">
    <property type="term" value="P:tricarboxylic acid cycle"/>
    <property type="evidence" value="ECO:0007669"/>
    <property type="project" value="UniProtKB-KW"/>
</dbReference>
<keyword evidence="4" id="KW-0816">Tricarboxylic acid cycle</keyword>
<comment type="cofactor">
    <cofactor evidence="1">
        <name>Mg(2+)</name>
        <dbReference type="ChEBI" id="CHEBI:18420"/>
    </cofactor>
</comment>
<name>A0A227J5L8_VIBPH</name>
<dbReference type="GO" id="GO:0004450">
    <property type="term" value="F:isocitrate dehydrogenase (NADP+) activity"/>
    <property type="evidence" value="ECO:0007669"/>
    <property type="project" value="UniProtKB-EC"/>
</dbReference>
<dbReference type="Pfam" id="PF03971">
    <property type="entry name" value="IDH"/>
    <property type="match status" value="1"/>
</dbReference>
<keyword evidence="3" id="KW-0329">Glyoxylate bypass</keyword>
<accession>A0A227J5L8</accession>
<keyword evidence="7" id="KW-0521">NADP</keyword>
<evidence type="ECO:0000256" key="9">
    <source>
        <dbReference type="ARBA" id="ARBA00023554"/>
    </source>
</evidence>
<keyword evidence="6" id="KW-0460">Magnesium</keyword>
<dbReference type="PANTHER" id="PTHR36999">
    <property type="entry name" value="ISOCITRATE DEHYDROGENASE [NADP]"/>
    <property type="match status" value="1"/>
</dbReference>
<dbReference type="EC" id="1.1.1.42" evidence="2"/>
<evidence type="ECO:0000313" key="12">
    <source>
        <dbReference type="Proteomes" id="UP000214596"/>
    </source>
</evidence>
<evidence type="ECO:0000256" key="4">
    <source>
        <dbReference type="ARBA" id="ARBA00022532"/>
    </source>
</evidence>
<evidence type="ECO:0000256" key="1">
    <source>
        <dbReference type="ARBA" id="ARBA00001946"/>
    </source>
</evidence>
<gene>
    <name evidence="11" type="ORF">CA163_23495</name>
</gene>
<comment type="catalytic activity">
    <reaction evidence="9">
        <text>D-threo-isocitrate + NADP(+) = 2-oxoglutarate + CO2 + NADPH</text>
        <dbReference type="Rhea" id="RHEA:19629"/>
        <dbReference type="ChEBI" id="CHEBI:15562"/>
        <dbReference type="ChEBI" id="CHEBI:16526"/>
        <dbReference type="ChEBI" id="CHEBI:16810"/>
        <dbReference type="ChEBI" id="CHEBI:57783"/>
        <dbReference type="ChEBI" id="CHEBI:58349"/>
        <dbReference type="EC" id="1.1.1.42"/>
    </reaction>
</comment>
<organism evidence="11 12">
    <name type="scientific">Vibrio parahaemolyticus</name>
    <dbReference type="NCBI Taxonomy" id="670"/>
    <lineage>
        <taxon>Bacteria</taxon>
        <taxon>Pseudomonadati</taxon>
        <taxon>Pseudomonadota</taxon>
        <taxon>Gammaproteobacteria</taxon>
        <taxon>Vibrionales</taxon>
        <taxon>Vibrionaceae</taxon>
        <taxon>Vibrio</taxon>
    </lineage>
</organism>
<evidence type="ECO:0000256" key="10">
    <source>
        <dbReference type="ARBA" id="ARBA00046318"/>
    </source>
</evidence>
<dbReference type="GO" id="GO:0006097">
    <property type="term" value="P:glyoxylate cycle"/>
    <property type="evidence" value="ECO:0007669"/>
    <property type="project" value="UniProtKB-KW"/>
</dbReference>
<dbReference type="SUPFAM" id="SSF53659">
    <property type="entry name" value="Isocitrate/Isopropylmalate dehydrogenase-like"/>
    <property type="match status" value="1"/>
</dbReference>
<dbReference type="GO" id="GO:0046872">
    <property type="term" value="F:metal ion binding"/>
    <property type="evidence" value="ECO:0007669"/>
    <property type="project" value="UniProtKB-KW"/>
</dbReference>
<evidence type="ECO:0000256" key="3">
    <source>
        <dbReference type="ARBA" id="ARBA00022435"/>
    </source>
</evidence>
<evidence type="ECO:0000256" key="6">
    <source>
        <dbReference type="ARBA" id="ARBA00022842"/>
    </source>
</evidence>
<comment type="caution">
    <text evidence="11">The sequence shown here is derived from an EMBL/GenBank/DDBJ whole genome shotgun (WGS) entry which is preliminary data.</text>
</comment>
<comment type="similarity">
    <text evidence="10">Belongs to the monomeric-type IDH family.</text>
</comment>
<sequence length="121" mass="13175">PAAQKEEIEAAIQAVYQTQPELAMVDSDRGITNLHVPSDIIVDASMPAMLRSSGQMWGPDGKQKDTKAMIPDRCYAGIYQAVIDFCKEHGAFDPTTMGSVPNVGLMAQKAEEYGSHDKTFI</sequence>